<gene>
    <name evidence="2" type="ORF">CRG98_017601</name>
</gene>
<protein>
    <submittedName>
        <fullName evidence="2">Uncharacterized protein</fullName>
    </submittedName>
</protein>
<evidence type="ECO:0000313" key="3">
    <source>
        <dbReference type="Proteomes" id="UP000233551"/>
    </source>
</evidence>
<feature type="region of interest" description="Disordered" evidence="1">
    <location>
        <begin position="342"/>
        <end position="371"/>
    </location>
</feature>
<feature type="compositionally biased region" description="Low complexity" evidence="1">
    <location>
        <begin position="413"/>
        <end position="422"/>
    </location>
</feature>
<feature type="compositionally biased region" description="Basic and acidic residues" evidence="1">
    <location>
        <begin position="80"/>
        <end position="92"/>
    </location>
</feature>
<dbReference type="AlphaFoldDB" id="A0A2I0K0C1"/>
<comment type="caution">
    <text evidence="2">The sequence shown here is derived from an EMBL/GenBank/DDBJ whole genome shotgun (WGS) entry which is preliminary data.</text>
</comment>
<feature type="compositionally biased region" description="Basic residues" evidence="1">
    <location>
        <begin position="402"/>
        <end position="412"/>
    </location>
</feature>
<accession>A0A2I0K0C1</accession>
<feature type="compositionally biased region" description="Polar residues" evidence="1">
    <location>
        <begin position="343"/>
        <end position="364"/>
    </location>
</feature>
<sequence>MATDIMSPTHLYMDSFTRRGLNDFARLTPFVGFSFPCAGKIKNPEGRSPSTNSRLPHAANRALAAPKMVRECPTPPRSTRLKEEQKAGDHHQSPHIRQFEPNPERAISHSVFRPKSGSHSGPSQSFRSILVTFGSIPVTQVYPGHIRVHPGHSGPSWPHSGPSRSFRSILVPFSSFRSSRSFRSKFRSVRSSRSFGLIRPNFHSFGSFRSKSRSHKIHSDPFESTPVIQVYPVHALGSISVIQVYPGSCIRVYPDHSGLPWFMHSGLPRSFRSTLVHAFGSTPVIQVYPGSCIRLYPGHSGLSWFMHSALPRSFGSILVHAFGSTPVIRVYPGSCIRVYPGHSGTQGPPRSGNKPQMTFRSSTWFPEGRSSGHERLLASLRGTSMGNREHNDPRAPQDVQRTLRKSRSKVPRSSRGNGPRPRTTSQRSPQGKRIAKTNLSQSEPSSHGSNPSRGSNPRLRLDSPKPRLIPLADGSKEASSFPPPQIQSQSPSKILSNSSPLPSIRPPLAKAETGQNRRETTRYSGLGTLGASHDHLDPPLRSPTSPTSHRAVVKASVPSRFPETVAAAPSPGSPTRDAQPESCDSHGHFPDSFRRAPRLGEASGVRLCQGDPRPSPCYGGREDPWSTRSSRALFFLKSRDSRMQKTIRNDARDPPKLETGQGGIQPTTLVEVADSSMTSLGVAVGLFVVPKSTLGIVRNYAPS</sequence>
<organism evidence="2 3">
    <name type="scientific">Punica granatum</name>
    <name type="common">Pomegranate</name>
    <dbReference type="NCBI Taxonomy" id="22663"/>
    <lineage>
        <taxon>Eukaryota</taxon>
        <taxon>Viridiplantae</taxon>
        <taxon>Streptophyta</taxon>
        <taxon>Embryophyta</taxon>
        <taxon>Tracheophyta</taxon>
        <taxon>Spermatophyta</taxon>
        <taxon>Magnoliopsida</taxon>
        <taxon>eudicotyledons</taxon>
        <taxon>Gunneridae</taxon>
        <taxon>Pentapetalae</taxon>
        <taxon>rosids</taxon>
        <taxon>malvids</taxon>
        <taxon>Myrtales</taxon>
        <taxon>Lythraceae</taxon>
        <taxon>Punica</taxon>
    </lineage>
</organism>
<feature type="region of interest" description="Disordered" evidence="1">
    <location>
        <begin position="68"/>
        <end position="103"/>
    </location>
</feature>
<dbReference type="Proteomes" id="UP000233551">
    <property type="component" value="Unassembled WGS sequence"/>
</dbReference>
<name>A0A2I0K0C1_PUNGR</name>
<keyword evidence="3" id="KW-1185">Reference proteome</keyword>
<feature type="compositionally biased region" description="Basic and acidic residues" evidence="1">
    <location>
        <begin position="583"/>
        <end position="594"/>
    </location>
</feature>
<feature type="region of interest" description="Disordered" evidence="1">
    <location>
        <begin position="604"/>
        <end position="623"/>
    </location>
</feature>
<evidence type="ECO:0000313" key="2">
    <source>
        <dbReference type="EMBL" id="PKI62015.1"/>
    </source>
</evidence>
<dbReference type="EMBL" id="PGOL01000990">
    <property type="protein sequence ID" value="PKI62015.1"/>
    <property type="molecule type" value="Genomic_DNA"/>
</dbReference>
<reference evidence="2 3" key="1">
    <citation type="submission" date="2017-11" db="EMBL/GenBank/DDBJ databases">
        <title>De-novo sequencing of pomegranate (Punica granatum L.) genome.</title>
        <authorList>
            <person name="Akparov Z."/>
            <person name="Amiraslanov A."/>
            <person name="Hajiyeva S."/>
            <person name="Abbasov M."/>
            <person name="Kaur K."/>
            <person name="Hamwieh A."/>
            <person name="Solovyev V."/>
            <person name="Salamov A."/>
            <person name="Braich B."/>
            <person name="Kosarev P."/>
            <person name="Mahmoud A."/>
            <person name="Hajiyev E."/>
            <person name="Babayeva S."/>
            <person name="Izzatullayeva V."/>
            <person name="Mammadov A."/>
            <person name="Mammadov A."/>
            <person name="Sharifova S."/>
            <person name="Ojaghi J."/>
            <person name="Eynullazada K."/>
            <person name="Bayramov B."/>
            <person name="Abdulazimova A."/>
            <person name="Shahmuradov I."/>
        </authorList>
    </citation>
    <scope>NUCLEOTIDE SEQUENCE [LARGE SCALE GENOMIC DNA]</scope>
    <source>
        <strain evidence="3">cv. AG2017</strain>
        <tissue evidence="2">Leaf</tissue>
    </source>
</reference>
<proteinExistence type="predicted"/>
<evidence type="ECO:0000256" key="1">
    <source>
        <dbReference type="SAM" id="MobiDB-lite"/>
    </source>
</evidence>
<feature type="region of interest" description="Disordered" evidence="1">
    <location>
        <begin position="383"/>
        <end position="596"/>
    </location>
</feature>
<feature type="compositionally biased region" description="Polar residues" evidence="1">
    <location>
        <begin position="437"/>
        <end position="455"/>
    </location>
</feature>